<evidence type="ECO:0000256" key="1">
    <source>
        <dbReference type="ARBA" id="ARBA00022448"/>
    </source>
</evidence>
<comment type="caution">
    <text evidence="9">The sequence shown here is derived from an EMBL/GenBank/DDBJ whole genome shotgun (WGS) entry which is preliminary data.</text>
</comment>
<sequence>MSANHHEEAHTGPIKNPKQLLIAVFLSFVIPVFVIIGLVMSVTSEDKSGPGAANQEMAKAVRLQKVGQVEIRDANRPLRGGEAVYNGQCAACHAAGVAGAPKFQDAAAWGPRLAQGFDALVQSALKGKGAMAPQGGGDFNDTEIARGVAYMANAAGGKFDEPQPPAAPAAQ</sequence>
<proteinExistence type="predicted"/>
<dbReference type="RefSeq" id="WP_261502729.1">
    <property type="nucleotide sequence ID" value="NZ_JAODYH010000019.1"/>
</dbReference>
<organism evidence="9 10">
    <name type="scientific">Acidovorax bellezanensis</name>
    <dbReference type="NCBI Taxonomy" id="2976702"/>
    <lineage>
        <taxon>Bacteria</taxon>
        <taxon>Pseudomonadati</taxon>
        <taxon>Pseudomonadota</taxon>
        <taxon>Betaproteobacteria</taxon>
        <taxon>Burkholderiales</taxon>
        <taxon>Comamonadaceae</taxon>
        <taxon>Acidovorax</taxon>
    </lineage>
</organism>
<evidence type="ECO:0000256" key="4">
    <source>
        <dbReference type="ARBA" id="ARBA00022982"/>
    </source>
</evidence>
<evidence type="ECO:0000256" key="3">
    <source>
        <dbReference type="ARBA" id="ARBA00022723"/>
    </source>
</evidence>
<evidence type="ECO:0000313" key="10">
    <source>
        <dbReference type="Proteomes" id="UP001525968"/>
    </source>
</evidence>
<gene>
    <name evidence="9" type="ORF">N0K08_22780</name>
</gene>
<dbReference type="Pfam" id="PF13442">
    <property type="entry name" value="Cytochrome_CBB3"/>
    <property type="match status" value="1"/>
</dbReference>
<accession>A0ABT2PSL2</accession>
<dbReference type="PROSITE" id="PS51007">
    <property type="entry name" value="CYTC"/>
    <property type="match status" value="1"/>
</dbReference>
<keyword evidence="7" id="KW-0812">Transmembrane</keyword>
<keyword evidence="7" id="KW-0472">Membrane</keyword>
<evidence type="ECO:0000259" key="8">
    <source>
        <dbReference type="PROSITE" id="PS51007"/>
    </source>
</evidence>
<dbReference type="PANTHER" id="PTHR40942">
    <property type="match status" value="1"/>
</dbReference>
<keyword evidence="10" id="KW-1185">Reference proteome</keyword>
<dbReference type="InterPro" id="IPR009056">
    <property type="entry name" value="Cyt_c-like_dom"/>
</dbReference>
<evidence type="ECO:0000256" key="7">
    <source>
        <dbReference type="SAM" id="Phobius"/>
    </source>
</evidence>
<dbReference type="InterPro" id="IPR036909">
    <property type="entry name" value="Cyt_c-like_dom_sf"/>
</dbReference>
<dbReference type="PANTHER" id="PTHR40942:SF4">
    <property type="entry name" value="CYTOCHROME C5"/>
    <property type="match status" value="1"/>
</dbReference>
<keyword evidence="2 6" id="KW-0349">Heme</keyword>
<evidence type="ECO:0000313" key="9">
    <source>
        <dbReference type="EMBL" id="MCT9813460.1"/>
    </source>
</evidence>
<reference evidence="9 10" key="1">
    <citation type="submission" date="2022-09" db="EMBL/GenBank/DDBJ databases">
        <title>Draft genome of isolate Be4.</title>
        <authorList>
            <person name="Sanchez-Castro I."/>
            <person name="Martinez-Rodriguez P."/>
            <person name="Descostes M."/>
            <person name="Merroun M."/>
        </authorList>
    </citation>
    <scope>NUCLEOTIDE SEQUENCE [LARGE SCALE GENOMIC DNA]</scope>
    <source>
        <strain evidence="9 10">Be4</strain>
    </source>
</reference>
<dbReference type="InterPro" id="IPR002323">
    <property type="entry name" value="Cyt_CIE"/>
</dbReference>
<dbReference type="EMBL" id="JAODYH010000019">
    <property type="protein sequence ID" value="MCT9813460.1"/>
    <property type="molecule type" value="Genomic_DNA"/>
</dbReference>
<dbReference type="PRINTS" id="PR00607">
    <property type="entry name" value="CYTCHROMECIE"/>
</dbReference>
<protein>
    <submittedName>
        <fullName evidence="9">C-type cytochrome</fullName>
    </submittedName>
</protein>
<keyword evidence="3 6" id="KW-0479">Metal-binding</keyword>
<evidence type="ECO:0000256" key="6">
    <source>
        <dbReference type="PROSITE-ProRule" id="PRU00433"/>
    </source>
</evidence>
<keyword evidence="4" id="KW-0249">Electron transport</keyword>
<feature type="transmembrane region" description="Helical" evidence="7">
    <location>
        <begin position="20"/>
        <end position="40"/>
    </location>
</feature>
<feature type="domain" description="Cytochrome c" evidence="8">
    <location>
        <begin position="76"/>
        <end position="155"/>
    </location>
</feature>
<keyword evidence="7" id="KW-1133">Transmembrane helix</keyword>
<dbReference type="Gene3D" id="1.10.760.10">
    <property type="entry name" value="Cytochrome c-like domain"/>
    <property type="match status" value="1"/>
</dbReference>
<dbReference type="Proteomes" id="UP001525968">
    <property type="component" value="Unassembled WGS sequence"/>
</dbReference>
<name>A0ABT2PSL2_9BURK</name>
<evidence type="ECO:0000256" key="2">
    <source>
        <dbReference type="ARBA" id="ARBA00022617"/>
    </source>
</evidence>
<evidence type="ECO:0000256" key="5">
    <source>
        <dbReference type="ARBA" id="ARBA00023004"/>
    </source>
</evidence>
<dbReference type="SUPFAM" id="SSF46626">
    <property type="entry name" value="Cytochrome c"/>
    <property type="match status" value="1"/>
</dbReference>
<keyword evidence="5 6" id="KW-0408">Iron</keyword>
<keyword evidence="1" id="KW-0813">Transport</keyword>